<evidence type="ECO:0000313" key="4">
    <source>
        <dbReference type="Proteomes" id="UP000320404"/>
    </source>
</evidence>
<feature type="transmembrane region" description="Helical" evidence="2">
    <location>
        <begin position="12"/>
        <end position="37"/>
    </location>
</feature>
<dbReference type="InterPro" id="IPR036465">
    <property type="entry name" value="vWFA_dom_sf"/>
</dbReference>
<dbReference type="Gene3D" id="3.40.50.410">
    <property type="entry name" value="von Willebrand factor, type A domain"/>
    <property type="match status" value="1"/>
</dbReference>
<keyword evidence="2" id="KW-0812">Transmembrane</keyword>
<gene>
    <name evidence="3" type="ORF">EVA69_00705</name>
</gene>
<sequence>MASNTKSKRRELNPISLSFLDVMFCGFGAVILIFLILDYASTVSDDDTSPDLMAEINLLEEEIREGQLGLVRIRNTLSDVDYDVVEAQGLARQIQDQIDTFLQELAALENSSVASEEDIARLRADVQSLEEELLRLQASALDQEGSSVRQFMGDGQRQYLSGMYLGGQRILILMDSSASMLDSTLVNIIRTRNMSDDRKRTAPKWQRVVNTVDWISTQLPITSRYQIWQFNEEHGSVLEGSTEMWLEVADRDQLNGVISSAETVVPNNGTNLQRVFRAVANMNPPPDNIFLITDGLPTLGVRANSDNLVTPARRMELFEDAVEELPGGIPVNIILMPLEGDPSAAAAYWQLAQYTQGSFLTPSDDWP</sequence>
<keyword evidence="1" id="KW-0175">Coiled coil</keyword>
<name>A0A520S6U2_9GAMM</name>
<dbReference type="Proteomes" id="UP000320404">
    <property type="component" value="Unassembled WGS sequence"/>
</dbReference>
<proteinExistence type="predicted"/>
<dbReference type="SUPFAM" id="SSF53300">
    <property type="entry name" value="vWA-like"/>
    <property type="match status" value="1"/>
</dbReference>
<reference evidence="3 4" key="1">
    <citation type="submission" date="2019-02" db="EMBL/GenBank/DDBJ databases">
        <title>Prokaryotic population dynamics and viral predation in marine succession experiment using metagenomics: the confinement effect.</title>
        <authorList>
            <person name="Haro-Moreno J.M."/>
            <person name="Rodriguez-Valera F."/>
            <person name="Lopez-Perez M."/>
        </authorList>
    </citation>
    <scope>NUCLEOTIDE SEQUENCE [LARGE SCALE GENOMIC DNA]</scope>
    <source>
        <strain evidence="3">MED-G158</strain>
    </source>
</reference>
<comment type="caution">
    <text evidence="3">The sequence shown here is derived from an EMBL/GenBank/DDBJ whole genome shotgun (WGS) entry which is preliminary data.</text>
</comment>
<accession>A0A520S6U2</accession>
<keyword evidence="2" id="KW-1133">Transmembrane helix</keyword>
<dbReference type="EMBL" id="SHAH01000004">
    <property type="protein sequence ID" value="RZO78181.1"/>
    <property type="molecule type" value="Genomic_DNA"/>
</dbReference>
<organism evidence="3 4">
    <name type="scientific">OM182 bacterium</name>
    <dbReference type="NCBI Taxonomy" id="2510334"/>
    <lineage>
        <taxon>Bacteria</taxon>
        <taxon>Pseudomonadati</taxon>
        <taxon>Pseudomonadota</taxon>
        <taxon>Gammaproteobacteria</taxon>
        <taxon>OMG group</taxon>
        <taxon>OM182 clade</taxon>
    </lineage>
</organism>
<dbReference type="AlphaFoldDB" id="A0A520S6U2"/>
<protein>
    <submittedName>
        <fullName evidence="3">VWA domain-containing protein</fullName>
    </submittedName>
</protein>
<feature type="coiled-coil region" evidence="1">
    <location>
        <begin position="91"/>
        <end position="139"/>
    </location>
</feature>
<evidence type="ECO:0000256" key="1">
    <source>
        <dbReference type="SAM" id="Coils"/>
    </source>
</evidence>
<evidence type="ECO:0000256" key="2">
    <source>
        <dbReference type="SAM" id="Phobius"/>
    </source>
</evidence>
<keyword evidence="2" id="KW-0472">Membrane</keyword>
<evidence type="ECO:0000313" key="3">
    <source>
        <dbReference type="EMBL" id="RZO78181.1"/>
    </source>
</evidence>